<comment type="caution">
    <text evidence="1">The sequence shown here is derived from an EMBL/GenBank/DDBJ whole genome shotgun (WGS) entry which is preliminary data.</text>
</comment>
<sequence length="72" mass="8146">GPENKEKYSYFFLIRSASTVAAQNIGGKTIHSALKIKQTHSHYETLIAQNQIAKENLRKVETIIIEEVFIVS</sequence>
<organism evidence="1 2">
    <name type="scientific">Racocetra persica</name>
    <dbReference type="NCBI Taxonomy" id="160502"/>
    <lineage>
        <taxon>Eukaryota</taxon>
        <taxon>Fungi</taxon>
        <taxon>Fungi incertae sedis</taxon>
        <taxon>Mucoromycota</taxon>
        <taxon>Glomeromycotina</taxon>
        <taxon>Glomeromycetes</taxon>
        <taxon>Diversisporales</taxon>
        <taxon>Gigasporaceae</taxon>
        <taxon>Racocetra</taxon>
    </lineage>
</organism>
<reference evidence="1" key="1">
    <citation type="submission" date="2021-06" db="EMBL/GenBank/DDBJ databases">
        <authorList>
            <person name="Kallberg Y."/>
            <person name="Tangrot J."/>
            <person name="Rosling A."/>
        </authorList>
    </citation>
    <scope>NUCLEOTIDE SEQUENCE</scope>
    <source>
        <strain evidence="1">MA461A</strain>
    </source>
</reference>
<evidence type="ECO:0000313" key="1">
    <source>
        <dbReference type="EMBL" id="CAG8750590.1"/>
    </source>
</evidence>
<accession>A0ACA9QGP2</accession>
<proteinExistence type="predicted"/>
<evidence type="ECO:0000313" key="2">
    <source>
        <dbReference type="Proteomes" id="UP000789920"/>
    </source>
</evidence>
<dbReference type="EMBL" id="CAJVQC010032247">
    <property type="protein sequence ID" value="CAG8750590.1"/>
    <property type="molecule type" value="Genomic_DNA"/>
</dbReference>
<dbReference type="Proteomes" id="UP000789920">
    <property type="component" value="Unassembled WGS sequence"/>
</dbReference>
<feature type="non-terminal residue" evidence="1">
    <location>
        <position position="72"/>
    </location>
</feature>
<gene>
    <name evidence="1" type="ORF">RPERSI_LOCUS14144</name>
</gene>
<keyword evidence="2" id="KW-1185">Reference proteome</keyword>
<feature type="non-terminal residue" evidence="1">
    <location>
        <position position="1"/>
    </location>
</feature>
<protein>
    <submittedName>
        <fullName evidence="1">34123_t:CDS:1</fullName>
    </submittedName>
</protein>
<name>A0ACA9QGP2_9GLOM</name>